<protein>
    <submittedName>
        <fullName evidence="2">Uncharacterized protein</fullName>
    </submittedName>
</protein>
<sequence length="580" mass="64114">MAPLAPPVLQTCLAREQSSVPHPRASYAMAPSDPRANKIQSGNARDDVDAGGEGRAADSSRVAPTRVSGWRPRIVRSTPSLAELPPAAAHQEASPLCAAAFTEEPAQAAGNSPLSLPVVKREQASSAPVATPLVADAAARGSREATPLSGPAEKSEGLKGKRKESDSTVAAATKANKQKKSRSDKVVCDIFTKGQSSRQGSRRARSRSTSSDRASSESSRSRSSDRGLGRSSKRSRGRSPARAREKGTSERFRQRSPEHGREKSSKGSRRTSSERGRDKTSDRSRPTSPERARAKKSDRSRPTSPERARAKKSDRSRPTSPERGRAKKSDRSRRDSSERERGRSDDRSRRTSRETRRTKSVHAARRPSTECGNGESSDHTPWTSPDRGRPSGSSRQTSPDHTRARSSTRSRRTSPDRTRARSCTRSRRTSLDRVRAQSLDREVRTGSPNPAYAENMSHLERNAEECREAAARQEVLFPPERQAEERPPERQTCVFWRAGRCSNRACELQCRPCRPPAPRYISPSLHALLPLTVLRTSPFGHYESGYPSHYAGPNCGERGRNRSCIWDHLCKFSLEHRRRS</sequence>
<dbReference type="EMBL" id="ML000321">
    <property type="protein sequence ID" value="RKO84247.1"/>
    <property type="molecule type" value="Genomic_DNA"/>
</dbReference>
<organism evidence="2 3">
    <name type="scientific">Blyttiomyces helicus</name>
    <dbReference type="NCBI Taxonomy" id="388810"/>
    <lineage>
        <taxon>Eukaryota</taxon>
        <taxon>Fungi</taxon>
        <taxon>Fungi incertae sedis</taxon>
        <taxon>Chytridiomycota</taxon>
        <taxon>Chytridiomycota incertae sedis</taxon>
        <taxon>Chytridiomycetes</taxon>
        <taxon>Chytridiomycetes incertae sedis</taxon>
        <taxon>Blyttiomyces</taxon>
    </lineage>
</organism>
<name>A0A4V1IPU2_9FUNG</name>
<evidence type="ECO:0000313" key="2">
    <source>
        <dbReference type="EMBL" id="RKO84247.1"/>
    </source>
</evidence>
<feature type="compositionally biased region" description="Basic and acidic residues" evidence="1">
    <location>
        <begin position="242"/>
        <end position="357"/>
    </location>
</feature>
<dbReference type="Proteomes" id="UP000269721">
    <property type="component" value="Unassembled WGS sequence"/>
</dbReference>
<feature type="compositionally biased region" description="Low complexity" evidence="1">
    <location>
        <begin position="207"/>
        <end position="218"/>
    </location>
</feature>
<feature type="compositionally biased region" description="Basic and acidic residues" evidence="1">
    <location>
        <begin position="153"/>
        <end position="166"/>
    </location>
</feature>
<keyword evidence="3" id="KW-1185">Reference proteome</keyword>
<feature type="region of interest" description="Disordered" evidence="1">
    <location>
        <begin position="119"/>
        <end position="453"/>
    </location>
</feature>
<feature type="compositionally biased region" description="Polar residues" evidence="1">
    <location>
        <begin position="370"/>
        <end position="383"/>
    </location>
</feature>
<evidence type="ECO:0000313" key="3">
    <source>
        <dbReference type="Proteomes" id="UP000269721"/>
    </source>
</evidence>
<feature type="compositionally biased region" description="Basic and acidic residues" evidence="1">
    <location>
        <begin position="429"/>
        <end position="444"/>
    </location>
</feature>
<gene>
    <name evidence="2" type="ORF">BDK51DRAFT_49274</name>
</gene>
<dbReference type="AlphaFoldDB" id="A0A4V1IPU2"/>
<accession>A0A4V1IPU2</accession>
<feature type="compositionally biased region" description="Basic and acidic residues" evidence="1">
    <location>
        <begin position="219"/>
        <end position="228"/>
    </location>
</feature>
<proteinExistence type="predicted"/>
<feature type="region of interest" description="Disordered" evidence="1">
    <location>
        <begin position="14"/>
        <end position="74"/>
    </location>
</feature>
<reference evidence="3" key="1">
    <citation type="journal article" date="2018" name="Nat. Microbiol.">
        <title>Leveraging single-cell genomics to expand the fungal tree of life.</title>
        <authorList>
            <person name="Ahrendt S.R."/>
            <person name="Quandt C.A."/>
            <person name="Ciobanu D."/>
            <person name="Clum A."/>
            <person name="Salamov A."/>
            <person name="Andreopoulos B."/>
            <person name="Cheng J.F."/>
            <person name="Woyke T."/>
            <person name="Pelin A."/>
            <person name="Henrissat B."/>
            <person name="Reynolds N.K."/>
            <person name="Benny G.L."/>
            <person name="Smith M.E."/>
            <person name="James T.Y."/>
            <person name="Grigoriev I.V."/>
        </authorList>
    </citation>
    <scope>NUCLEOTIDE SEQUENCE [LARGE SCALE GENOMIC DNA]</scope>
</reference>
<evidence type="ECO:0000256" key="1">
    <source>
        <dbReference type="SAM" id="MobiDB-lite"/>
    </source>
</evidence>
<feature type="compositionally biased region" description="Basic residues" evidence="1">
    <location>
        <begin position="231"/>
        <end position="241"/>
    </location>
</feature>